<sequence length="97" mass="11315">MRESEEIFSKEKRRKETNDDGAAVAPEIITENEKLDQIIHDIRQSESEKETEGDEDCYSDVDVDERVPKTPTPAEMNHYLTRLEKVKKPNLFSKESF</sequence>
<gene>
    <name evidence="2" type="ORF">OCTVUL_1B005013</name>
</gene>
<evidence type="ECO:0000313" key="3">
    <source>
        <dbReference type="Proteomes" id="UP001162480"/>
    </source>
</evidence>
<feature type="compositionally biased region" description="Acidic residues" evidence="1">
    <location>
        <begin position="51"/>
        <end position="63"/>
    </location>
</feature>
<feature type="region of interest" description="Disordered" evidence="1">
    <location>
        <begin position="42"/>
        <end position="75"/>
    </location>
</feature>
<dbReference type="AlphaFoldDB" id="A0AA36FHN8"/>
<dbReference type="Proteomes" id="UP001162480">
    <property type="component" value="Chromosome 16"/>
</dbReference>
<evidence type="ECO:0000256" key="1">
    <source>
        <dbReference type="SAM" id="MobiDB-lite"/>
    </source>
</evidence>
<protein>
    <submittedName>
        <fullName evidence="2">Uncharacterized protein</fullName>
    </submittedName>
</protein>
<keyword evidence="3" id="KW-1185">Reference proteome</keyword>
<organism evidence="2 3">
    <name type="scientific">Octopus vulgaris</name>
    <name type="common">Common octopus</name>
    <dbReference type="NCBI Taxonomy" id="6645"/>
    <lineage>
        <taxon>Eukaryota</taxon>
        <taxon>Metazoa</taxon>
        <taxon>Spiralia</taxon>
        <taxon>Lophotrochozoa</taxon>
        <taxon>Mollusca</taxon>
        <taxon>Cephalopoda</taxon>
        <taxon>Coleoidea</taxon>
        <taxon>Octopodiformes</taxon>
        <taxon>Octopoda</taxon>
        <taxon>Incirrata</taxon>
        <taxon>Octopodidae</taxon>
        <taxon>Octopus</taxon>
    </lineage>
</organism>
<accession>A0AA36FHN8</accession>
<feature type="compositionally biased region" description="Basic and acidic residues" evidence="1">
    <location>
        <begin position="1"/>
        <end position="18"/>
    </location>
</feature>
<evidence type="ECO:0000313" key="2">
    <source>
        <dbReference type="EMBL" id="CAI9734738.1"/>
    </source>
</evidence>
<dbReference type="EMBL" id="OX597829">
    <property type="protein sequence ID" value="CAI9734738.1"/>
    <property type="molecule type" value="Genomic_DNA"/>
</dbReference>
<feature type="region of interest" description="Disordered" evidence="1">
    <location>
        <begin position="1"/>
        <end position="27"/>
    </location>
</feature>
<name>A0AA36FHN8_OCTVU</name>
<proteinExistence type="predicted"/>
<reference evidence="2" key="1">
    <citation type="submission" date="2023-08" db="EMBL/GenBank/DDBJ databases">
        <authorList>
            <person name="Alioto T."/>
            <person name="Alioto T."/>
            <person name="Gomez Garrido J."/>
        </authorList>
    </citation>
    <scope>NUCLEOTIDE SEQUENCE</scope>
</reference>